<dbReference type="Proteomes" id="UP000075920">
    <property type="component" value="Unassembled WGS sequence"/>
</dbReference>
<keyword evidence="2" id="KW-1185">Reference proteome</keyword>
<dbReference type="AlphaFoldDB" id="A0A182WNR2"/>
<sequence>MMMMMRRKVMMMGQVIRMPRGNVRLGTPVDQYRLFARPGRPLSC</sequence>
<organism evidence="1 2">
    <name type="scientific">Anopheles minimus</name>
    <dbReference type="NCBI Taxonomy" id="112268"/>
    <lineage>
        <taxon>Eukaryota</taxon>
        <taxon>Metazoa</taxon>
        <taxon>Ecdysozoa</taxon>
        <taxon>Arthropoda</taxon>
        <taxon>Hexapoda</taxon>
        <taxon>Insecta</taxon>
        <taxon>Pterygota</taxon>
        <taxon>Neoptera</taxon>
        <taxon>Endopterygota</taxon>
        <taxon>Diptera</taxon>
        <taxon>Nematocera</taxon>
        <taxon>Culicoidea</taxon>
        <taxon>Culicidae</taxon>
        <taxon>Anophelinae</taxon>
        <taxon>Anopheles</taxon>
    </lineage>
</organism>
<evidence type="ECO:0000313" key="2">
    <source>
        <dbReference type="Proteomes" id="UP000075920"/>
    </source>
</evidence>
<reference evidence="1" key="2">
    <citation type="submission" date="2020-05" db="UniProtKB">
        <authorList>
            <consortium name="EnsemblMetazoa"/>
        </authorList>
    </citation>
    <scope>IDENTIFICATION</scope>
    <source>
        <strain evidence="1">MINIMUS1</strain>
    </source>
</reference>
<protein>
    <submittedName>
        <fullName evidence="1">Uncharacterized protein</fullName>
    </submittedName>
</protein>
<proteinExistence type="predicted"/>
<reference evidence="2" key="1">
    <citation type="submission" date="2013-03" db="EMBL/GenBank/DDBJ databases">
        <title>The Genome Sequence of Anopheles minimus MINIMUS1.</title>
        <authorList>
            <consortium name="The Broad Institute Genomics Platform"/>
            <person name="Neafsey D.E."/>
            <person name="Walton C."/>
            <person name="Walker B."/>
            <person name="Young S.K."/>
            <person name="Zeng Q."/>
            <person name="Gargeya S."/>
            <person name="Fitzgerald M."/>
            <person name="Haas B."/>
            <person name="Abouelleil A."/>
            <person name="Allen A.W."/>
            <person name="Alvarado L."/>
            <person name="Arachchi H.M."/>
            <person name="Berlin A.M."/>
            <person name="Chapman S.B."/>
            <person name="Gainer-Dewar J."/>
            <person name="Goldberg J."/>
            <person name="Griggs A."/>
            <person name="Gujja S."/>
            <person name="Hansen M."/>
            <person name="Howarth C."/>
            <person name="Imamovic A."/>
            <person name="Ireland A."/>
            <person name="Larimer J."/>
            <person name="McCowan C."/>
            <person name="Murphy C."/>
            <person name="Pearson M."/>
            <person name="Poon T.W."/>
            <person name="Priest M."/>
            <person name="Roberts A."/>
            <person name="Saif S."/>
            <person name="Shea T."/>
            <person name="Sisk P."/>
            <person name="Sykes S."/>
            <person name="Wortman J."/>
            <person name="Nusbaum C."/>
            <person name="Birren B."/>
        </authorList>
    </citation>
    <scope>NUCLEOTIDE SEQUENCE [LARGE SCALE GENOMIC DNA]</scope>
    <source>
        <strain evidence="2">MINIMUS1</strain>
    </source>
</reference>
<dbReference type="VEuPathDB" id="VectorBase:AMIN014339"/>
<dbReference type="EnsemblMetazoa" id="AMIN014339-RA">
    <property type="protein sequence ID" value="AMIN014339-PA"/>
    <property type="gene ID" value="AMIN014339"/>
</dbReference>
<accession>A0A182WNR2</accession>
<evidence type="ECO:0000313" key="1">
    <source>
        <dbReference type="EnsemblMetazoa" id="AMIN014339-PA"/>
    </source>
</evidence>
<name>A0A182WNR2_9DIPT</name>